<proteinExistence type="predicted"/>
<keyword evidence="9" id="KW-1185">Reference proteome</keyword>
<feature type="domain" description="CFEM" evidence="7">
    <location>
        <begin position="1"/>
        <end position="111"/>
    </location>
</feature>
<dbReference type="Pfam" id="PF05730">
    <property type="entry name" value="CFEM"/>
    <property type="match status" value="1"/>
</dbReference>
<evidence type="ECO:0000256" key="1">
    <source>
        <dbReference type="ARBA" id="ARBA00004613"/>
    </source>
</evidence>
<dbReference type="PROSITE" id="PS52012">
    <property type="entry name" value="CFEM"/>
    <property type="match status" value="1"/>
</dbReference>
<organism evidence="8 9">
    <name type="scientific">Antrodiella citrinella</name>
    <dbReference type="NCBI Taxonomy" id="2447956"/>
    <lineage>
        <taxon>Eukaryota</taxon>
        <taxon>Fungi</taxon>
        <taxon>Dikarya</taxon>
        <taxon>Basidiomycota</taxon>
        <taxon>Agaricomycotina</taxon>
        <taxon>Agaricomycetes</taxon>
        <taxon>Polyporales</taxon>
        <taxon>Steccherinaceae</taxon>
        <taxon>Antrodiella</taxon>
    </lineage>
</organism>
<feature type="chain" id="PRO_5020574585" description="CFEM domain-containing protein" evidence="6">
    <location>
        <begin position="20"/>
        <end position="178"/>
    </location>
</feature>
<dbReference type="GO" id="GO:0005576">
    <property type="term" value="C:extracellular region"/>
    <property type="evidence" value="ECO:0007669"/>
    <property type="project" value="UniProtKB-SubCell"/>
</dbReference>
<dbReference type="InterPro" id="IPR008427">
    <property type="entry name" value="Extracellular_membr_CFEM_dom"/>
</dbReference>
<reference evidence="8 9" key="1">
    <citation type="submission" date="2019-02" db="EMBL/GenBank/DDBJ databases">
        <title>Genome sequencing of the rare red list fungi Antrodiella citrinella (Flaviporus citrinellus).</title>
        <authorList>
            <person name="Buettner E."/>
            <person name="Kellner H."/>
        </authorList>
    </citation>
    <scope>NUCLEOTIDE SEQUENCE [LARGE SCALE GENOMIC DNA]</scope>
    <source>
        <strain evidence="8 9">DSM 108506</strain>
    </source>
</reference>
<dbReference type="AlphaFoldDB" id="A0A4S4MU51"/>
<dbReference type="EMBL" id="SGPM01000106">
    <property type="protein sequence ID" value="THH29816.1"/>
    <property type="molecule type" value="Genomic_DNA"/>
</dbReference>
<dbReference type="OrthoDB" id="3065412at2759"/>
<evidence type="ECO:0000313" key="8">
    <source>
        <dbReference type="EMBL" id="THH29816.1"/>
    </source>
</evidence>
<feature type="region of interest" description="Disordered" evidence="5">
    <location>
        <begin position="148"/>
        <end position="178"/>
    </location>
</feature>
<name>A0A4S4MU51_9APHY</name>
<keyword evidence="2" id="KW-0964">Secreted</keyword>
<dbReference type="SMART" id="SM00747">
    <property type="entry name" value="CFEM"/>
    <property type="match status" value="1"/>
</dbReference>
<evidence type="ECO:0000256" key="3">
    <source>
        <dbReference type="ARBA" id="ARBA00022729"/>
    </source>
</evidence>
<accession>A0A4S4MU51</accession>
<feature type="compositionally biased region" description="Basic residues" evidence="5">
    <location>
        <begin position="148"/>
        <end position="167"/>
    </location>
</feature>
<evidence type="ECO:0000256" key="5">
    <source>
        <dbReference type="SAM" id="MobiDB-lite"/>
    </source>
</evidence>
<evidence type="ECO:0000256" key="4">
    <source>
        <dbReference type="ARBA" id="ARBA00023157"/>
    </source>
</evidence>
<evidence type="ECO:0000256" key="2">
    <source>
        <dbReference type="ARBA" id="ARBA00022525"/>
    </source>
</evidence>
<sequence>MRAATFFLALSAVVASVSAANINIFRRQYPDCANPCIQNAQTGNCFSDDLNCLCQSSAFINSTTSCIIASCNAADTKTAEAVAQGFWCDVDVDPGVPTHWKHARTQLSVQHRLECVLGRVEPDVCYVPFSGCALAFAFGHSVGRIRTRRERPPRARRPGSRCSHALKTHAGPELPEII</sequence>
<evidence type="ECO:0000313" key="9">
    <source>
        <dbReference type="Proteomes" id="UP000308730"/>
    </source>
</evidence>
<keyword evidence="3 6" id="KW-0732">Signal</keyword>
<protein>
    <recommendedName>
        <fullName evidence="7">CFEM domain-containing protein</fullName>
    </recommendedName>
</protein>
<comment type="caution">
    <text evidence="8">The sequence shown here is derived from an EMBL/GenBank/DDBJ whole genome shotgun (WGS) entry which is preliminary data.</text>
</comment>
<evidence type="ECO:0000259" key="7">
    <source>
        <dbReference type="PROSITE" id="PS52012"/>
    </source>
</evidence>
<gene>
    <name evidence="8" type="ORF">EUX98_g4380</name>
</gene>
<keyword evidence="4" id="KW-1015">Disulfide bond</keyword>
<comment type="subcellular location">
    <subcellularLocation>
        <location evidence="1">Secreted</location>
    </subcellularLocation>
</comment>
<evidence type="ECO:0000256" key="6">
    <source>
        <dbReference type="SAM" id="SignalP"/>
    </source>
</evidence>
<dbReference type="Proteomes" id="UP000308730">
    <property type="component" value="Unassembled WGS sequence"/>
</dbReference>
<feature type="signal peptide" evidence="6">
    <location>
        <begin position="1"/>
        <end position="19"/>
    </location>
</feature>